<name>A0A8H3KYZ5_9GLOM</name>
<proteinExistence type="predicted"/>
<gene>
    <name evidence="1" type="ORF">RCL2_000335000</name>
</gene>
<protein>
    <submittedName>
        <fullName evidence="1">Uncharacterized protein</fullName>
    </submittedName>
</protein>
<evidence type="ECO:0000313" key="1">
    <source>
        <dbReference type="EMBL" id="GES75947.1"/>
    </source>
</evidence>
<accession>A0A8H3KYZ5</accession>
<comment type="caution">
    <text evidence="1">The sequence shown here is derived from an EMBL/GenBank/DDBJ whole genome shotgun (WGS) entry which is preliminary data.</text>
</comment>
<sequence>MWFIAAVYKEKKLLSEDAVKMESTETFGDLLFEILGYDIFDQPIVIQFYNELTKNWTNEQENLEKEDRQKVNGLCEIMKASRIPRLPKERNFVTRYDLLYNDLVKLLKVESLGWYGEHYESSGSGFIKALADLLWYVDPHHEKLKLQCCLEDHLKAIEHFVIQPWAGQEYWKSFISNVIELCHNICKYVSYLESVNNEMITNHSRSKLTRNLLDNITFEIRYKQKNFNLKFKAISDLLQNSDFYELHLLDNYLPQDKKARYEFINELQVNCTFTLYRYYHGNYLGTLNFIWKIPDLISEQDKSQEAQMLTLANEMIPSYFTRQMRKNATEKYSLIAKMAPSVWKLLYNDLAGDNLTTPHELSKEMQEKLRTILELQDADIVMDLRINNGFHGTKFDIFWNELSEYFNEYYIYQLQCLLLISNIIIKKIRKKYGTPLNSEIYIPSNEYIRLQFWPGIVTANAASKYTGRFEIKYKVQSRQLSKFHADAHYCAALFRYMRLFAIKYRNYCSLICADDKHKVPIGEGIVTTSGVRNKPSLVPANMELTSSDHDFTKLSLTPSENKKLGLELRKSIKIVQELLSKQTKRLKINENNFQIYTPASLINIDETFEIKKCGNDDCKFCLPIRLPKEIFDELKFIPDPMLSTDLEHYQDFDKLYGTKTREYLPSASGSMKENIPVGIINNSNIRKLANCTVCNKPRCIFGKNALSDEEKTSLEILLDNVIYICGSPITPEMHDLYEKVYVRQKIYCNSPIEAVYYSCRHLKTEIICFYCGDENELLEPDDNLKKKFTTIYPFCQICKDKGYNWPTRGRIKVGN</sequence>
<dbReference type="Proteomes" id="UP000615446">
    <property type="component" value="Unassembled WGS sequence"/>
</dbReference>
<dbReference type="EMBL" id="BLAL01000018">
    <property type="protein sequence ID" value="GES75947.1"/>
    <property type="molecule type" value="Genomic_DNA"/>
</dbReference>
<dbReference type="AlphaFoldDB" id="A0A8H3KYZ5"/>
<dbReference type="OrthoDB" id="2371840at2759"/>
<reference evidence="1" key="1">
    <citation type="submission" date="2019-10" db="EMBL/GenBank/DDBJ databases">
        <title>Conservation and host-specific expression of non-tandemly repeated heterogenous ribosome RNA gene in arbuscular mycorrhizal fungi.</title>
        <authorList>
            <person name="Maeda T."/>
            <person name="Kobayashi Y."/>
            <person name="Nakagawa T."/>
            <person name="Ezawa T."/>
            <person name="Yamaguchi K."/>
            <person name="Bino T."/>
            <person name="Nishimoto Y."/>
            <person name="Shigenobu S."/>
            <person name="Kawaguchi M."/>
        </authorList>
    </citation>
    <scope>NUCLEOTIDE SEQUENCE</scope>
    <source>
        <strain evidence="1">HR1</strain>
    </source>
</reference>
<evidence type="ECO:0000313" key="2">
    <source>
        <dbReference type="Proteomes" id="UP000615446"/>
    </source>
</evidence>
<organism evidence="1 2">
    <name type="scientific">Rhizophagus clarus</name>
    <dbReference type="NCBI Taxonomy" id="94130"/>
    <lineage>
        <taxon>Eukaryota</taxon>
        <taxon>Fungi</taxon>
        <taxon>Fungi incertae sedis</taxon>
        <taxon>Mucoromycota</taxon>
        <taxon>Glomeromycotina</taxon>
        <taxon>Glomeromycetes</taxon>
        <taxon>Glomerales</taxon>
        <taxon>Glomeraceae</taxon>
        <taxon>Rhizophagus</taxon>
    </lineage>
</organism>